<comment type="caution">
    <text evidence="3">The sequence shown here is derived from an EMBL/GenBank/DDBJ whole genome shotgun (WGS) entry which is preliminary data.</text>
</comment>
<evidence type="ECO:0000313" key="4">
    <source>
        <dbReference type="Proteomes" id="UP000195043"/>
    </source>
</evidence>
<dbReference type="NCBIfam" id="TIGR00566">
    <property type="entry name" value="trpG_papA"/>
    <property type="match status" value="1"/>
</dbReference>
<dbReference type="InterPro" id="IPR006221">
    <property type="entry name" value="TrpG/PapA_dom"/>
</dbReference>
<feature type="domain" description="Glutamine amidotransferase" evidence="2">
    <location>
        <begin position="3"/>
        <end position="181"/>
    </location>
</feature>
<dbReference type="STRING" id="1834191.A5886_001493"/>
<dbReference type="GO" id="GO:0005829">
    <property type="term" value="C:cytosol"/>
    <property type="evidence" value="ECO:0007669"/>
    <property type="project" value="TreeGrafter"/>
</dbReference>
<dbReference type="PANTHER" id="PTHR43418">
    <property type="entry name" value="MULTIFUNCTIONAL TRYPTOPHAN BIOSYNTHESIS PROTEIN-RELATED"/>
    <property type="match status" value="1"/>
</dbReference>
<evidence type="ECO:0000256" key="1">
    <source>
        <dbReference type="ARBA" id="ARBA00022962"/>
    </source>
</evidence>
<dbReference type="SUPFAM" id="SSF52317">
    <property type="entry name" value="Class I glutamine amidotransferase-like"/>
    <property type="match status" value="1"/>
</dbReference>
<dbReference type="FunFam" id="3.40.50.880:FF:000003">
    <property type="entry name" value="Anthranilate synthase component II"/>
    <property type="match status" value="1"/>
</dbReference>
<sequence>MILLIDNYDSFTYNLVQLFPKQSIHVMRNDDPGLFEAAEQAEGIVLSPGPGRPEEAGQMMDILAAFQSSKPILGICLGHQAIGLAYGAAIVGAPQVMHGKQSTLHVQKSGILKDFTGEMTVMRYHSLVIDPTTLSPEFEVLASVDETIMAIQHREKPIIGLQFHPESLGTPKGAYFIDAFIKRTKKTTQSRIGGVRHAK</sequence>
<gene>
    <name evidence="3" type="ORF">A5886_001493</name>
</gene>
<keyword evidence="4" id="KW-1185">Reference proteome</keyword>
<dbReference type="CDD" id="cd01743">
    <property type="entry name" value="GATase1_Anthranilate_Synthase"/>
    <property type="match status" value="1"/>
</dbReference>
<protein>
    <recommendedName>
        <fullName evidence="2">Glutamine amidotransferase domain-containing protein</fullName>
    </recommendedName>
</protein>
<dbReference type="EMBL" id="NGKU01000001">
    <property type="protein sequence ID" value="OTN76416.1"/>
    <property type="molecule type" value="Genomic_DNA"/>
</dbReference>
<dbReference type="PRINTS" id="PR00099">
    <property type="entry name" value="CPSGATASE"/>
</dbReference>
<keyword evidence="1" id="KW-0315">Glutamine amidotransferase</keyword>
<dbReference type="PANTHER" id="PTHR43418:SF8">
    <property type="entry name" value="SYNTHASE COMPONENT II, PUTATIVE-RELATED"/>
    <property type="match status" value="1"/>
</dbReference>
<dbReference type="RefSeq" id="WP_086274372.1">
    <property type="nucleotide sequence ID" value="NZ_NGKU01000001.1"/>
</dbReference>
<dbReference type="InterPro" id="IPR050472">
    <property type="entry name" value="Anth_synth/Amidotransfase"/>
</dbReference>
<dbReference type="Gene3D" id="3.40.50.880">
    <property type="match status" value="1"/>
</dbReference>
<dbReference type="PRINTS" id="PR00096">
    <property type="entry name" value="GATASE"/>
</dbReference>
<accession>A0A242A5V1</accession>
<dbReference type="PROSITE" id="PS51273">
    <property type="entry name" value="GATASE_TYPE_1"/>
    <property type="match status" value="1"/>
</dbReference>
<evidence type="ECO:0000259" key="2">
    <source>
        <dbReference type="Pfam" id="PF00117"/>
    </source>
</evidence>
<dbReference type="PRINTS" id="PR00097">
    <property type="entry name" value="ANTSNTHASEII"/>
</dbReference>
<dbReference type="Proteomes" id="UP000195043">
    <property type="component" value="Unassembled WGS sequence"/>
</dbReference>
<name>A0A242A5V1_9ENTE</name>
<dbReference type="GO" id="GO:0004049">
    <property type="term" value="F:anthranilate synthase activity"/>
    <property type="evidence" value="ECO:0007669"/>
    <property type="project" value="TreeGrafter"/>
</dbReference>
<dbReference type="InterPro" id="IPR029062">
    <property type="entry name" value="Class_I_gatase-like"/>
</dbReference>
<proteinExistence type="predicted"/>
<dbReference type="GO" id="GO:0000162">
    <property type="term" value="P:L-tryptophan biosynthetic process"/>
    <property type="evidence" value="ECO:0007669"/>
    <property type="project" value="TreeGrafter"/>
</dbReference>
<evidence type="ECO:0000313" key="3">
    <source>
        <dbReference type="EMBL" id="OTN76416.1"/>
    </source>
</evidence>
<reference evidence="3 4" key="1">
    <citation type="submission" date="2017-05" db="EMBL/GenBank/DDBJ databases">
        <title>The Genome Sequence of Enterococcus sp. 8G7_MSG3316.</title>
        <authorList>
            <consortium name="The Broad Institute Genomics Platform"/>
            <consortium name="The Broad Institute Genomic Center for Infectious Diseases"/>
            <person name="Earl A."/>
            <person name="Manson A."/>
            <person name="Schwartman J."/>
            <person name="Gilmore M."/>
            <person name="Abouelleil A."/>
            <person name="Cao P."/>
            <person name="Chapman S."/>
            <person name="Cusick C."/>
            <person name="Shea T."/>
            <person name="Young S."/>
            <person name="Neafsey D."/>
            <person name="Nusbaum C."/>
            <person name="Birren B."/>
        </authorList>
    </citation>
    <scope>NUCLEOTIDE SEQUENCE [LARGE SCALE GENOMIC DNA]</scope>
    <source>
        <strain evidence="3 4">8G7_MSG3316</strain>
    </source>
</reference>
<dbReference type="Pfam" id="PF00117">
    <property type="entry name" value="GATase"/>
    <property type="match status" value="1"/>
</dbReference>
<organism evidence="3 4">
    <name type="scientific">Candidatus Enterococcus testudinis</name>
    <dbReference type="NCBI Taxonomy" id="1834191"/>
    <lineage>
        <taxon>Bacteria</taxon>
        <taxon>Bacillati</taxon>
        <taxon>Bacillota</taxon>
        <taxon>Bacilli</taxon>
        <taxon>Lactobacillales</taxon>
        <taxon>Enterococcaceae</taxon>
        <taxon>Enterococcus</taxon>
    </lineage>
</organism>
<dbReference type="AlphaFoldDB" id="A0A242A5V1"/>
<dbReference type="OrthoDB" id="9804328at2"/>
<dbReference type="InterPro" id="IPR017926">
    <property type="entry name" value="GATASE"/>
</dbReference>